<keyword evidence="3" id="KW-1185">Reference proteome</keyword>
<accession>A0A9W7Y4D9</accession>
<dbReference type="AlphaFoldDB" id="A0A9W7Y4D9"/>
<reference evidence="2" key="1">
    <citation type="submission" date="2022-07" db="EMBL/GenBank/DDBJ databases">
        <title>Phylogenomic reconstructions and comparative analyses of Kickxellomycotina fungi.</title>
        <authorList>
            <person name="Reynolds N.K."/>
            <person name="Stajich J.E."/>
            <person name="Barry K."/>
            <person name="Grigoriev I.V."/>
            <person name="Crous P."/>
            <person name="Smith M.E."/>
        </authorList>
    </citation>
    <scope>NUCLEOTIDE SEQUENCE</scope>
    <source>
        <strain evidence="2">BCRC 34381</strain>
    </source>
</reference>
<dbReference type="OrthoDB" id="5556225at2759"/>
<organism evidence="2 3">
    <name type="scientific">Coemansia biformis</name>
    <dbReference type="NCBI Taxonomy" id="1286918"/>
    <lineage>
        <taxon>Eukaryota</taxon>
        <taxon>Fungi</taxon>
        <taxon>Fungi incertae sedis</taxon>
        <taxon>Zoopagomycota</taxon>
        <taxon>Kickxellomycotina</taxon>
        <taxon>Kickxellomycetes</taxon>
        <taxon>Kickxellales</taxon>
        <taxon>Kickxellaceae</taxon>
        <taxon>Coemansia</taxon>
    </lineage>
</organism>
<feature type="region of interest" description="Disordered" evidence="1">
    <location>
        <begin position="324"/>
        <end position="347"/>
    </location>
</feature>
<dbReference type="Proteomes" id="UP001143981">
    <property type="component" value="Unassembled WGS sequence"/>
</dbReference>
<evidence type="ECO:0000256" key="1">
    <source>
        <dbReference type="SAM" id="MobiDB-lite"/>
    </source>
</evidence>
<gene>
    <name evidence="2" type="ORF">LPJ61_005844</name>
</gene>
<sequence>MGEASTAADKQIYRYIRNQKAKETRATRFRRILEKAKDDFIGGDVRAAEQQLAEKSCRTWDPAEYRDYVKTRAAVWPVLSTFYAFYETAHTVSTHSCHKLKAQPVNKEQSKRKQHKMDQYTVRPARDYPLHRKLRLSAYLNQHQADARLARNLRRKFGWDPVLAMGDWSAPMARYHEPIRGKGMRAMLKCEGFEVYLIKEFRTSSLCPACLTGVLKLFRRVPNPRPYQRPTRPTVVCHGLLKCTNNNCLAPVNGVESDDGVECDNGMECDGGKECDDSAEHAPLPWKRQRLWNRDLATVLNFRHILFGLRDHGAVPLRFQRAARSSNDDGNNDSDSDVPLSVLLGRG</sequence>
<proteinExistence type="predicted"/>
<evidence type="ECO:0000313" key="2">
    <source>
        <dbReference type="EMBL" id="KAJ1723255.1"/>
    </source>
</evidence>
<protein>
    <submittedName>
        <fullName evidence="2">Uncharacterized protein</fullName>
    </submittedName>
</protein>
<name>A0A9W7Y4D9_9FUNG</name>
<comment type="caution">
    <text evidence="2">The sequence shown here is derived from an EMBL/GenBank/DDBJ whole genome shotgun (WGS) entry which is preliminary data.</text>
</comment>
<feature type="non-terminal residue" evidence="2">
    <location>
        <position position="347"/>
    </location>
</feature>
<evidence type="ECO:0000313" key="3">
    <source>
        <dbReference type="Proteomes" id="UP001143981"/>
    </source>
</evidence>
<dbReference type="EMBL" id="JANBOI010002255">
    <property type="protein sequence ID" value="KAJ1723255.1"/>
    <property type="molecule type" value="Genomic_DNA"/>
</dbReference>